<keyword evidence="1" id="KW-0813">Transport</keyword>
<protein>
    <submittedName>
        <fullName evidence="9">Cytochrome c family protein</fullName>
    </submittedName>
</protein>
<dbReference type="GO" id="GO:0020037">
    <property type="term" value="F:heme binding"/>
    <property type="evidence" value="ECO:0007669"/>
    <property type="project" value="InterPro"/>
</dbReference>
<dbReference type="PRINTS" id="PR00604">
    <property type="entry name" value="CYTCHRMECIAB"/>
</dbReference>
<dbReference type="OrthoDB" id="9805828at2"/>
<sequence>MFDTMTLTKVVGAFCGALLIFLLGGWAAELIYHTGGGHGDGHEQAYVIDTGEDEGGEAEEDTGPSFEELFVAADAGKGERIFNKCKACHNLEKGANATGPYLYGVVGRDVDTAEGYSYSGSLEKVADVWTPQNLQAFLENPAGYAPGTTMGFAGVKKMEDRANLIAFLDQTDGDTYEIEVPAAEEAPAEEATDAAEIDQAAPEEAADDAASEEPAAEEAAPEEAAMEDAASDEAAGGFADVVAAADPADGEKVWRQCRACHKLEDGKNGVGPHLNGVVGRDIASVDGFRYSSSLQDLDGAWTADELNAWLEDPKAYAPGNKMSFRGLRKEEDRAAVIAYMQSAAE</sequence>
<dbReference type="EMBL" id="SZWE01000001">
    <property type="protein sequence ID" value="MRU15098.1"/>
    <property type="molecule type" value="Genomic_DNA"/>
</dbReference>
<accession>A0A844D1N3</accession>
<evidence type="ECO:0000256" key="7">
    <source>
        <dbReference type="SAM" id="MobiDB-lite"/>
    </source>
</evidence>
<feature type="region of interest" description="Disordered" evidence="7">
    <location>
        <begin position="185"/>
        <end position="233"/>
    </location>
</feature>
<dbReference type="Pfam" id="PF00034">
    <property type="entry name" value="Cytochrom_C"/>
    <property type="match status" value="2"/>
</dbReference>
<organism evidence="9 10">
    <name type="scientific">Roseovarius bejariae</name>
    <dbReference type="NCBI Taxonomy" id="2576383"/>
    <lineage>
        <taxon>Bacteria</taxon>
        <taxon>Pseudomonadati</taxon>
        <taxon>Pseudomonadota</taxon>
        <taxon>Alphaproteobacteria</taxon>
        <taxon>Rhodobacterales</taxon>
        <taxon>Roseobacteraceae</taxon>
        <taxon>Roseovarius</taxon>
    </lineage>
</organism>
<keyword evidence="10" id="KW-1185">Reference proteome</keyword>
<dbReference type="PROSITE" id="PS51007">
    <property type="entry name" value="CYTC"/>
    <property type="match status" value="2"/>
</dbReference>
<evidence type="ECO:0000313" key="9">
    <source>
        <dbReference type="EMBL" id="MRU15098.1"/>
    </source>
</evidence>
<keyword evidence="2 6" id="KW-0349">Heme</keyword>
<feature type="compositionally biased region" description="Acidic residues" evidence="7">
    <location>
        <begin position="186"/>
        <end position="196"/>
    </location>
</feature>
<dbReference type="SUPFAM" id="SSF46626">
    <property type="entry name" value="Cytochrome c"/>
    <property type="match status" value="2"/>
</dbReference>
<gene>
    <name evidence="9" type="ORF">FDP25_06605</name>
</gene>
<evidence type="ECO:0000313" key="10">
    <source>
        <dbReference type="Proteomes" id="UP000564704"/>
    </source>
</evidence>
<feature type="domain" description="Cytochrome c" evidence="8">
    <location>
        <begin position="73"/>
        <end position="172"/>
    </location>
</feature>
<evidence type="ECO:0000259" key="8">
    <source>
        <dbReference type="PROSITE" id="PS51007"/>
    </source>
</evidence>
<keyword evidence="5 6" id="KW-0408">Iron</keyword>
<comment type="caution">
    <text evidence="9">The sequence shown here is derived from an EMBL/GenBank/DDBJ whole genome shotgun (WGS) entry which is preliminary data.</text>
</comment>
<evidence type="ECO:0000256" key="3">
    <source>
        <dbReference type="ARBA" id="ARBA00022723"/>
    </source>
</evidence>
<evidence type="ECO:0000256" key="2">
    <source>
        <dbReference type="ARBA" id="ARBA00022617"/>
    </source>
</evidence>
<dbReference type="InterPro" id="IPR002327">
    <property type="entry name" value="Cyt_c_1A/1B"/>
</dbReference>
<feature type="domain" description="Cytochrome c" evidence="8">
    <location>
        <begin position="245"/>
        <end position="344"/>
    </location>
</feature>
<feature type="compositionally biased region" description="Acidic residues" evidence="7">
    <location>
        <begin position="204"/>
        <end position="231"/>
    </location>
</feature>
<dbReference type="GO" id="GO:0009055">
    <property type="term" value="F:electron transfer activity"/>
    <property type="evidence" value="ECO:0007669"/>
    <property type="project" value="InterPro"/>
</dbReference>
<evidence type="ECO:0000256" key="1">
    <source>
        <dbReference type="ARBA" id="ARBA00022448"/>
    </source>
</evidence>
<name>A0A844D1N3_9RHOB</name>
<dbReference type="GO" id="GO:0046872">
    <property type="term" value="F:metal ion binding"/>
    <property type="evidence" value="ECO:0007669"/>
    <property type="project" value="UniProtKB-KW"/>
</dbReference>
<evidence type="ECO:0000256" key="5">
    <source>
        <dbReference type="ARBA" id="ARBA00023004"/>
    </source>
</evidence>
<evidence type="ECO:0000256" key="4">
    <source>
        <dbReference type="ARBA" id="ARBA00022982"/>
    </source>
</evidence>
<keyword evidence="4" id="KW-0249">Electron transport</keyword>
<keyword evidence="3 6" id="KW-0479">Metal-binding</keyword>
<dbReference type="Proteomes" id="UP000564704">
    <property type="component" value="Unassembled WGS sequence"/>
</dbReference>
<dbReference type="Gene3D" id="1.10.760.10">
    <property type="entry name" value="Cytochrome c-like domain"/>
    <property type="match status" value="2"/>
</dbReference>
<dbReference type="InterPro" id="IPR009056">
    <property type="entry name" value="Cyt_c-like_dom"/>
</dbReference>
<dbReference type="PANTHER" id="PTHR11961">
    <property type="entry name" value="CYTOCHROME C"/>
    <property type="match status" value="1"/>
</dbReference>
<evidence type="ECO:0000256" key="6">
    <source>
        <dbReference type="PROSITE-ProRule" id="PRU00433"/>
    </source>
</evidence>
<dbReference type="AlphaFoldDB" id="A0A844D1N3"/>
<dbReference type="InterPro" id="IPR036909">
    <property type="entry name" value="Cyt_c-like_dom_sf"/>
</dbReference>
<reference evidence="9 10" key="1">
    <citation type="submission" date="2019-05" db="EMBL/GenBank/DDBJ databases">
        <title>Roseovarius bejariae sp. nov., a moderately halophylic bacterium isolated from a saline soil in Rambla Salada (Murcia).</title>
        <authorList>
            <person name="Castro D.J."/>
            <person name="Gomez-Altuve A."/>
            <person name="Reina J.C."/>
            <person name="Rodriguez M."/>
            <person name="Sampedro I."/>
            <person name="Llamas I."/>
            <person name="Martinez-Checa F."/>
        </authorList>
    </citation>
    <scope>NUCLEOTIDE SEQUENCE [LARGE SCALE GENOMIC DNA]</scope>
    <source>
        <strain evidence="9 10">A21</strain>
    </source>
</reference>
<proteinExistence type="predicted"/>